<dbReference type="OrthoDB" id="9811665at2"/>
<dbReference type="Pfam" id="PF13250">
    <property type="entry name" value="SNIPE"/>
    <property type="match status" value="1"/>
</dbReference>
<gene>
    <name evidence="3" type="ORF">Ctaglu_36250</name>
</gene>
<evidence type="ECO:0000313" key="3">
    <source>
        <dbReference type="EMBL" id="GCD12002.1"/>
    </source>
</evidence>
<reference evidence="3 4" key="1">
    <citation type="submission" date="2018-11" db="EMBL/GenBank/DDBJ databases">
        <title>Genome sequencing and assembly of Clostridium tagluense strain A121.</title>
        <authorList>
            <person name="Murakami T."/>
            <person name="Segawa T."/>
            <person name="Shcherbakova V.A."/>
            <person name="Mori H."/>
            <person name="Yoshimura Y."/>
        </authorList>
    </citation>
    <scope>NUCLEOTIDE SEQUENCE [LARGE SCALE GENOMIC DNA]</scope>
    <source>
        <strain evidence="3 4">A121</strain>
    </source>
</reference>
<dbReference type="EMBL" id="BHYK01000024">
    <property type="protein sequence ID" value="GCD12002.1"/>
    <property type="molecule type" value="Genomic_DNA"/>
</dbReference>
<accession>A0A401UR14</accession>
<feature type="domain" description="SNIPE associated" evidence="2">
    <location>
        <begin position="263"/>
        <end position="377"/>
    </location>
</feature>
<keyword evidence="4" id="KW-1185">Reference proteome</keyword>
<feature type="coiled-coil region" evidence="1">
    <location>
        <begin position="13"/>
        <end position="76"/>
    </location>
</feature>
<dbReference type="RefSeq" id="WP_125004309.1">
    <property type="nucleotide sequence ID" value="NZ_BHYK01000024.1"/>
</dbReference>
<proteinExistence type="predicted"/>
<dbReference type="Proteomes" id="UP000287872">
    <property type="component" value="Unassembled WGS sequence"/>
</dbReference>
<dbReference type="AlphaFoldDB" id="A0A401UR14"/>
<organism evidence="3 4">
    <name type="scientific">Clostridium tagluense</name>
    <dbReference type="NCBI Taxonomy" id="360422"/>
    <lineage>
        <taxon>Bacteria</taxon>
        <taxon>Bacillati</taxon>
        <taxon>Bacillota</taxon>
        <taxon>Clostridia</taxon>
        <taxon>Eubacteriales</taxon>
        <taxon>Clostridiaceae</taxon>
        <taxon>Clostridium</taxon>
    </lineage>
</organism>
<name>A0A401UR14_9CLOT</name>
<feature type="coiled-coil region" evidence="1">
    <location>
        <begin position="172"/>
        <end position="231"/>
    </location>
</feature>
<evidence type="ECO:0000259" key="2">
    <source>
        <dbReference type="Pfam" id="PF13250"/>
    </source>
</evidence>
<evidence type="ECO:0000313" key="4">
    <source>
        <dbReference type="Proteomes" id="UP000287872"/>
    </source>
</evidence>
<sequence>MAILTSIKDALNAQQYKSEIEKLIEENKNLRYIKLTPTQLGMSQVLAKTKELELEIEEYDKLIETKTKAIEELNREYKSQAGYQTKEFEEKSNEYDNLILLKAKDFEDKSAEYDDLIRTKSEEYNSLMEVKSKELEDKKSQYDDLIGTKSQEYDNLIELKGKEMQDKSTEYNEFIERKNSEYEELTKQKAEEHKLKLNEYEVLMVSKIKSIDEINLEYNNLKTSVDSLKSEIITLDDDILMQSYGVYKPEYNLMNSIKGATMFQDLREKQRSMVKSKEAIEFKQWIVNGNIKEGNEVVDDMTEDMIKLVLRIFNDECDSIIDKVKFSNIEVIENRIKTFFEDLNKFSILTQVKIVPKYLNTKLEELYVTYEYKLKQQEEKEEQNRTM</sequence>
<dbReference type="InterPro" id="IPR025280">
    <property type="entry name" value="SNIPE"/>
</dbReference>
<keyword evidence="1" id="KW-0175">Coiled coil</keyword>
<protein>
    <recommendedName>
        <fullName evidence="2">SNIPE associated domain-containing protein</fullName>
    </recommendedName>
</protein>
<comment type="caution">
    <text evidence="3">The sequence shown here is derived from an EMBL/GenBank/DDBJ whole genome shotgun (WGS) entry which is preliminary data.</text>
</comment>
<evidence type="ECO:0000256" key="1">
    <source>
        <dbReference type="SAM" id="Coils"/>
    </source>
</evidence>